<dbReference type="EMBL" id="RBRS01000210">
    <property type="protein sequence ID" value="RMR17615.1"/>
    <property type="molecule type" value="Genomic_DNA"/>
</dbReference>
<dbReference type="RefSeq" id="WP_233594080.1">
    <property type="nucleotide sequence ID" value="NZ_RBRS01000210.1"/>
</dbReference>
<comment type="caution">
    <text evidence="1">The sequence shown here is derived from an EMBL/GenBank/DDBJ whole genome shotgun (WGS) entry which is preliminary data.</text>
</comment>
<organism evidence="1 2">
    <name type="scientific">Pseudomonas amygdali pv. ulmi</name>
    <dbReference type="NCBI Taxonomy" id="251720"/>
    <lineage>
        <taxon>Bacteria</taxon>
        <taxon>Pseudomonadati</taxon>
        <taxon>Pseudomonadota</taxon>
        <taxon>Gammaproteobacteria</taxon>
        <taxon>Pseudomonadales</taxon>
        <taxon>Pseudomonadaceae</taxon>
        <taxon>Pseudomonas</taxon>
        <taxon>Pseudomonas amygdali</taxon>
    </lineage>
</organism>
<protein>
    <submittedName>
        <fullName evidence="1">Uncharacterized protein</fullName>
    </submittedName>
</protein>
<gene>
    <name evidence="1" type="ORF">ALP90_01685</name>
</gene>
<proteinExistence type="predicted"/>
<sequence length="93" mass="10210">MEAEIPDDVVNAARLNFGIGITAYLHHPEVCGFSLTGRVYFDRKDRFQNGRLIRTSDVLEFVEIADHLVAVTLTGSTYVLIAPGCEMLTPPGS</sequence>
<dbReference type="Proteomes" id="UP000271097">
    <property type="component" value="Unassembled WGS sequence"/>
</dbReference>
<accession>A0A3M4SRR8</accession>
<dbReference type="AlphaFoldDB" id="A0A3M4SRR8"/>
<evidence type="ECO:0000313" key="1">
    <source>
        <dbReference type="EMBL" id="RMR17615.1"/>
    </source>
</evidence>
<reference evidence="1 2" key="1">
    <citation type="submission" date="2018-08" db="EMBL/GenBank/DDBJ databases">
        <title>Recombination of ecologically and evolutionarily significant loci maintains genetic cohesion in the Pseudomonas syringae species complex.</title>
        <authorList>
            <person name="Dillon M."/>
            <person name="Thakur S."/>
            <person name="Almeida R.N.D."/>
            <person name="Weir B.S."/>
            <person name="Guttman D.S."/>
        </authorList>
    </citation>
    <scope>NUCLEOTIDE SEQUENCE [LARGE SCALE GENOMIC DNA]</scope>
    <source>
        <strain evidence="1 2">ICMP 5931</strain>
    </source>
</reference>
<name>A0A3M4SRR8_PSEA0</name>
<evidence type="ECO:0000313" key="2">
    <source>
        <dbReference type="Proteomes" id="UP000271097"/>
    </source>
</evidence>